<keyword evidence="2" id="KW-1185">Reference proteome</keyword>
<evidence type="ECO:0000313" key="1">
    <source>
        <dbReference type="EMBL" id="KAF6238835.1"/>
    </source>
</evidence>
<organism evidence="1 2">
    <name type="scientific">Letharia columbiana</name>
    <dbReference type="NCBI Taxonomy" id="112416"/>
    <lineage>
        <taxon>Eukaryota</taxon>
        <taxon>Fungi</taxon>
        <taxon>Dikarya</taxon>
        <taxon>Ascomycota</taxon>
        <taxon>Pezizomycotina</taxon>
        <taxon>Lecanoromycetes</taxon>
        <taxon>OSLEUM clade</taxon>
        <taxon>Lecanoromycetidae</taxon>
        <taxon>Lecanorales</taxon>
        <taxon>Lecanorineae</taxon>
        <taxon>Parmeliaceae</taxon>
        <taxon>Letharia</taxon>
    </lineage>
</organism>
<reference evidence="1 2" key="1">
    <citation type="journal article" date="2020" name="Genomics">
        <title>Complete, high-quality genomes from long-read metagenomic sequencing of two wolf lichen thalli reveals enigmatic genome architecture.</title>
        <authorList>
            <person name="McKenzie S.K."/>
            <person name="Walston R.F."/>
            <person name="Allen J.L."/>
        </authorList>
    </citation>
    <scope>NUCLEOTIDE SEQUENCE [LARGE SCALE GENOMIC DNA]</scope>
    <source>
        <strain evidence="1">WasteWater2</strain>
    </source>
</reference>
<dbReference type="AlphaFoldDB" id="A0A8H6G1U7"/>
<sequence>MFYRILKNSSSTNPRIPPPSILNIRTPAVGGFEANVSHPEKQSRQLSSSYVYSDSQYWATKDPNTHLTRAIATAQDIFWFSPEARQTYLIALEFGPRDFYTAKVAALDVVRRATSI</sequence>
<dbReference type="GeneID" id="59285010"/>
<comment type="caution">
    <text evidence="1">The sequence shown here is derived from an EMBL/GenBank/DDBJ whole genome shotgun (WGS) entry which is preliminary data.</text>
</comment>
<dbReference type="Proteomes" id="UP000578531">
    <property type="component" value="Unassembled WGS sequence"/>
</dbReference>
<protein>
    <submittedName>
        <fullName evidence="1">Uncharacterized protein</fullName>
    </submittedName>
</protein>
<accession>A0A8H6G1U7</accession>
<proteinExistence type="predicted"/>
<evidence type="ECO:0000313" key="2">
    <source>
        <dbReference type="Proteomes" id="UP000578531"/>
    </source>
</evidence>
<dbReference type="RefSeq" id="XP_037168134.1">
    <property type="nucleotide sequence ID" value="XM_037305269.1"/>
</dbReference>
<gene>
    <name evidence="1" type="ORF">HO173_003342</name>
</gene>
<dbReference type="EMBL" id="JACCJC010000008">
    <property type="protein sequence ID" value="KAF6238835.1"/>
    <property type="molecule type" value="Genomic_DNA"/>
</dbReference>
<name>A0A8H6G1U7_9LECA</name>